<keyword evidence="1" id="KW-1133">Transmembrane helix</keyword>
<reference evidence="2 3" key="2">
    <citation type="journal article" date="2016" name="ISME J.">
        <title>Physiological and genomic characterization of two novel marine thaumarchaeal strains indicates niche differentiation.</title>
        <authorList>
            <person name="Bayer B."/>
            <person name="Vojvoda J."/>
            <person name="Offre P."/>
            <person name="Alves R.J."/>
            <person name="Elisabeth N.H."/>
            <person name="Garcia J.A."/>
            <person name="Volland J.M."/>
            <person name="Srivastava A."/>
            <person name="Schleper C."/>
            <person name="Herndl G.J."/>
        </authorList>
    </citation>
    <scope>NUCLEOTIDE SEQUENCE [LARGE SCALE GENOMIC DNA]</scope>
    <source>
        <strain evidence="2 3">NF5</strain>
    </source>
</reference>
<organism evidence="2 3">
    <name type="scientific">Nitrosopumilus adriaticus</name>
    <dbReference type="NCBI Taxonomy" id="1580092"/>
    <lineage>
        <taxon>Archaea</taxon>
        <taxon>Nitrososphaerota</taxon>
        <taxon>Nitrososphaeria</taxon>
        <taxon>Nitrosopumilales</taxon>
        <taxon>Nitrosopumilaceae</taxon>
        <taxon>Nitrosopumilus</taxon>
    </lineage>
</organism>
<dbReference type="HOGENOM" id="CLU_1811514_0_0_2"/>
<dbReference type="OrthoDB" id="10747at2157"/>
<accession>A0A0D5C087</accession>
<reference evidence="3" key="1">
    <citation type="submission" date="2015-03" db="EMBL/GenBank/DDBJ databases">
        <title>Characterization of two novel Thaumarchaeota isolated from the Northern Adriatic Sea.</title>
        <authorList>
            <person name="Bayer B."/>
            <person name="Vojvoda J."/>
            <person name="Offre P."/>
            <person name="Srivastava A."/>
            <person name="Elisabeth N."/>
            <person name="Garcia J.A.L."/>
            <person name="Schleper C."/>
            <person name="Herndl G.J."/>
        </authorList>
    </citation>
    <scope>NUCLEOTIDE SEQUENCE [LARGE SCALE GENOMIC DNA]</scope>
    <source>
        <strain evidence="3">NF5</strain>
    </source>
</reference>
<gene>
    <name evidence="2" type="ORF">NADRNF5_0040</name>
</gene>
<keyword evidence="1" id="KW-0812">Transmembrane</keyword>
<dbReference type="GeneID" id="24819297"/>
<name>A0A0D5C087_9ARCH</name>
<dbReference type="KEGG" id="nin:NADRNF5_0040"/>
<dbReference type="STRING" id="1580092.NADRNF5_0040"/>
<evidence type="ECO:0000313" key="3">
    <source>
        <dbReference type="Proteomes" id="UP000032408"/>
    </source>
</evidence>
<keyword evidence="1" id="KW-0472">Membrane</keyword>
<evidence type="ECO:0000313" key="2">
    <source>
        <dbReference type="EMBL" id="AJW69740.1"/>
    </source>
</evidence>
<feature type="transmembrane region" description="Helical" evidence="1">
    <location>
        <begin position="6"/>
        <end position="23"/>
    </location>
</feature>
<dbReference type="EMBL" id="CP011070">
    <property type="protein sequence ID" value="AJW69740.1"/>
    <property type="molecule type" value="Genomic_DNA"/>
</dbReference>
<dbReference type="AlphaFoldDB" id="A0A0D5C087"/>
<keyword evidence="3" id="KW-1185">Reference proteome</keyword>
<sequence length="143" mass="16086">MNKKILIIPIAVLIGIFLINFGSDQSLNEKNIVFHVTLADPSLYSDGAYRNSFFIDEGHYSFRFVPNGSSPEKLSIKLNGEKFDFSEDFILEGTLHQTGISEYFTWNYVGEGNIWISENQEILITINPNGNTMGSVSVDILEN</sequence>
<dbReference type="RefSeq" id="WP_048114443.1">
    <property type="nucleotide sequence ID" value="NZ_CP011070.1"/>
</dbReference>
<proteinExistence type="predicted"/>
<evidence type="ECO:0000256" key="1">
    <source>
        <dbReference type="SAM" id="Phobius"/>
    </source>
</evidence>
<protein>
    <submittedName>
        <fullName evidence="2">Uncharacterized protein</fullName>
    </submittedName>
</protein>
<dbReference type="Proteomes" id="UP000032408">
    <property type="component" value="Chromosome"/>
</dbReference>